<dbReference type="GO" id="GO:0003824">
    <property type="term" value="F:catalytic activity"/>
    <property type="evidence" value="ECO:0007669"/>
    <property type="project" value="InterPro"/>
</dbReference>
<sequence>MAESRYVFGDEDRRKFARLVAATWQDGGLRGRYGGDPRALLNQYGIAYPEGVPTPPLPPRPDGEFDITELESAAGSVAYTTDGTASSIGTALCGSACFGDPQ</sequence>
<dbReference type="InterPro" id="IPR036648">
    <property type="entry name" value="CN_Hdrase_a/SCN_Hdrase_g_sf"/>
</dbReference>
<organism evidence="1 2">
    <name type="scientific">Nonomuraea jabiensis</name>
    <dbReference type="NCBI Taxonomy" id="882448"/>
    <lineage>
        <taxon>Bacteria</taxon>
        <taxon>Bacillati</taxon>
        <taxon>Actinomycetota</taxon>
        <taxon>Actinomycetes</taxon>
        <taxon>Streptosporangiales</taxon>
        <taxon>Streptosporangiaceae</taxon>
        <taxon>Nonomuraea</taxon>
    </lineage>
</organism>
<reference evidence="1 2" key="1">
    <citation type="submission" date="2020-08" db="EMBL/GenBank/DDBJ databases">
        <title>Sequencing the genomes of 1000 actinobacteria strains.</title>
        <authorList>
            <person name="Klenk H.-P."/>
        </authorList>
    </citation>
    <scope>NUCLEOTIDE SEQUENCE [LARGE SCALE GENOMIC DNA]</scope>
    <source>
        <strain evidence="1 2">DSM 45507</strain>
    </source>
</reference>
<gene>
    <name evidence="1" type="ORF">HD596_005585</name>
</gene>
<dbReference type="GO" id="GO:0046914">
    <property type="term" value="F:transition metal ion binding"/>
    <property type="evidence" value="ECO:0007669"/>
    <property type="project" value="InterPro"/>
</dbReference>
<protein>
    <submittedName>
        <fullName evidence="1">Uncharacterized protein</fullName>
    </submittedName>
</protein>
<name>A0A7W9LCK6_9ACTN</name>
<accession>A0A7W9LCK6</accession>
<dbReference type="RefSeq" id="WP_185072221.1">
    <property type="nucleotide sequence ID" value="NZ_JACHMB010000001.1"/>
</dbReference>
<proteinExistence type="predicted"/>
<dbReference type="SUPFAM" id="SSF56209">
    <property type="entry name" value="Nitrile hydratase alpha chain"/>
    <property type="match status" value="1"/>
</dbReference>
<comment type="caution">
    <text evidence="1">The sequence shown here is derived from an EMBL/GenBank/DDBJ whole genome shotgun (WGS) entry which is preliminary data.</text>
</comment>
<dbReference type="Proteomes" id="UP000579153">
    <property type="component" value="Unassembled WGS sequence"/>
</dbReference>
<dbReference type="AlphaFoldDB" id="A0A7W9LCK6"/>
<evidence type="ECO:0000313" key="2">
    <source>
        <dbReference type="Proteomes" id="UP000579153"/>
    </source>
</evidence>
<keyword evidence="2" id="KW-1185">Reference proteome</keyword>
<evidence type="ECO:0000313" key="1">
    <source>
        <dbReference type="EMBL" id="MBB5778829.1"/>
    </source>
</evidence>
<dbReference type="EMBL" id="JACHMB010000001">
    <property type="protein sequence ID" value="MBB5778829.1"/>
    <property type="molecule type" value="Genomic_DNA"/>
</dbReference>